<dbReference type="Proteomes" id="UP000316621">
    <property type="component" value="Chromosome 7"/>
</dbReference>
<evidence type="ECO:0000313" key="5">
    <source>
        <dbReference type="Proteomes" id="UP000316621"/>
    </source>
</evidence>
<dbReference type="InterPro" id="IPR004274">
    <property type="entry name" value="FCP1_dom"/>
</dbReference>
<feature type="compositionally biased region" description="Basic and acidic residues" evidence="2">
    <location>
        <begin position="117"/>
        <end position="133"/>
    </location>
</feature>
<dbReference type="Gramene" id="RZC68716">
    <property type="protein sequence ID" value="RZC68716"/>
    <property type="gene ID" value="C5167_031870"/>
</dbReference>
<dbReference type="GO" id="GO:0005744">
    <property type="term" value="C:TIM23 mitochondrial import inner membrane translocase complex"/>
    <property type="evidence" value="ECO:0007669"/>
    <property type="project" value="UniProtKB-UniRule"/>
</dbReference>
<feature type="region of interest" description="Disordered" evidence="2">
    <location>
        <begin position="117"/>
        <end position="171"/>
    </location>
</feature>
<feature type="region of interest" description="Disordered" evidence="2">
    <location>
        <begin position="1"/>
        <end position="36"/>
    </location>
</feature>
<gene>
    <name evidence="4" type="ORF">C5167_031870</name>
</gene>
<dbReference type="SUPFAM" id="SSF56784">
    <property type="entry name" value="HAD-like"/>
    <property type="match status" value="1"/>
</dbReference>
<evidence type="ECO:0000313" key="4">
    <source>
        <dbReference type="EMBL" id="RZC68716.1"/>
    </source>
</evidence>
<dbReference type="InterPro" id="IPR050365">
    <property type="entry name" value="TIM50"/>
</dbReference>
<name>A0A4Y7K7C2_PAPSO</name>
<comment type="subcellular location">
    <subcellularLocation>
        <location evidence="1">Mitochondrion inner membrane</location>
        <topology evidence="1">Single-pass membrane protein</topology>
    </subcellularLocation>
</comment>
<keyword evidence="5" id="KW-1185">Reference proteome</keyword>
<keyword evidence="1" id="KW-0811">Translocation</keyword>
<feature type="domain" description="FCP1 homology" evidence="3">
    <location>
        <begin position="211"/>
        <end position="404"/>
    </location>
</feature>
<dbReference type="Gene3D" id="3.40.50.1000">
    <property type="entry name" value="HAD superfamily/HAD-like"/>
    <property type="match status" value="1"/>
</dbReference>
<dbReference type="InterPro" id="IPR023214">
    <property type="entry name" value="HAD_sf"/>
</dbReference>
<evidence type="ECO:0000259" key="3">
    <source>
        <dbReference type="PROSITE" id="PS50969"/>
    </source>
</evidence>
<keyword evidence="1" id="KW-0813">Transport</keyword>
<dbReference type="AlphaFoldDB" id="A0A4Y7K7C2"/>
<organism evidence="4 5">
    <name type="scientific">Papaver somniferum</name>
    <name type="common">Opium poppy</name>
    <dbReference type="NCBI Taxonomy" id="3469"/>
    <lineage>
        <taxon>Eukaryota</taxon>
        <taxon>Viridiplantae</taxon>
        <taxon>Streptophyta</taxon>
        <taxon>Embryophyta</taxon>
        <taxon>Tracheophyta</taxon>
        <taxon>Spermatophyta</taxon>
        <taxon>Magnoliopsida</taxon>
        <taxon>Ranunculales</taxon>
        <taxon>Papaveraceae</taxon>
        <taxon>Papaveroideae</taxon>
        <taxon>Papaver</taxon>
    </lineage>
</organism>
<accession>A0A4Y7K7C2</accession>
<keyword evidence="1" id="KW-0809">Transit peptide</keyword>
<comment type="subunit">
    <text evidence="1">Component of the TIM23 complex.</text>
</comment>
<evidence type="ECO:0000256" key="1">
    <source>
        <dbReference type="RuleBase" id="RU365079"/>
    </source>
</evidence>
<protein>
    <recommendedName>
        <fullName evidence="1">Mitochondrial import inner membrane translocase subunit TIM50</fullName>
    </recommendedName>
</protein>
<comment type="function">
    <text evidence="1">Essential component of the TIM23 complex, a complex that mediates the translocation of transit peptide-containing proteins across the mitochondrial inner membrane.</text>
</comment>
<dbReference type="GO" id="GO:0015031">
    <property type="term" value="P:protein transport"/>
    <property type="evidence" value="ECO:0007669"/>
    <property type="project" value="UniProtKB-KW"/>
</dbReference>
<dbReference type="SMART" id="SM00577">
    <property type="entry name" value="CPDc"/>
    <property type="match status" value="1"/>
</dbReference>
<dbReference type="PROSITE" id="PS50969">
    <property type="entry name" value="FCP1"/>
    <property type="match status" value="1"/>
</dbReference>
<dbReference type="PANTHER" id="PTHR12210">
    <property type="entry name" value="DULLARD PROTEIN PHOSPHATASE"/>
    <property type="match status" value="1"/>
</dbReference>
<feature type="region of interest" description="Disordered" evidence="2">
    <location>
        <begin position="71"/>
        <end position="103"/>
    </location>
</feature>
<dbReference type="Pfam" id="PF03031">
    <property type="entry name" value="NIF"/>
    <property type="match status" value="1"/>
</dbReference>
<dbReference type="InterPro" id="IPR036412">
    <property type="entry name" value="HAD-like_sf"/>
</dbReference>
<feature type="compositionally biased region" description="Basic and acidic residues" evidence="2">
    <location>
        <begin position="156"/>
        <end position="165"/>
    </location>
</feature>
<reference evidence="4 5" key="1">
    <citation type="journal article" date="2018" name="Science">
        <title>The opium poppy genome and morphinan production.</title>
        <authorList>
            <person name="Guo L."/>
            <person name="Winzer T."/>
            <person name="Yang X."/>
            <person name="Li Y."/>
            <person name="Ning Z."/>
            <person name="He Z."/>
            <person name="Teodor R."/>
            <person name="Lu Y."/>
            <person name="Bowser T.A."/>
            <person name="Graham I.A."/>
            <person name="Ye K."/>
        </authorList>
    </citation>
    <scope>NUCLEOTIDE SEQUENCE [LARGE SCALE GENOMIC DNA]</scope>
    <source>
        <strain evidence="5">cv. HN1</strain>
        <tissue evidence="4">Leaves</tissue>
    </source>
</reference>
<dbReference type="EMBL" id="CM010721">
    <property type="protein sequence ID" value="RZC68716.1"/>
    <property type="molecule type" value="Genomic_DNA"/>
</dbReference>
<feature type="compositionally biased region" description="Polar residues" evidence="2">
    <location>
        <begin position="135"/>
        <end position="146"/>
    </location>
</feature>
<keyword evidence="1" id="KW-0653">Protein transport</keyword>
<proteinExistence type="inferred from homology"/>
<dbReference type="STRING" id="3469.A0A4Y7K7C2"/>
<keyword evidence="1" id="KW-0496">Mitochondrion</keyword>
<evidence type="ECO:0000256" key="2">
    <source>
        <dbReference type="SAM" id="MobiDB-lite"/>
    </source>
</evidence>
<comment type="similarity">
    <text evidence="1">Belongs to the TIM50 family.</text>
</comment>
<sequence>MEMEVKETQLGQNQDAEQNAAPLKKNNGNENTPPEIMLEKGNNFVEEISLNEKNKEEISLITQMEMEIEVKETQLGEIQDAEQNAAPPKKNDGNENTPPEIMLENGNNFVEEISLNEKNKEEMNQVSDTKEEISGDTNDSQISTESSNKKTKRRWTSKEKQDRKNYFSNEGKVVSENSKSIREEKKVKINGTSKKCSSNGGAVVRVRELITRTDKKLLVLDLNGLLADLSNDLGRKARTKRPYCDEFLRFCFERFHVGVWSSRKNFVEMGETLDNLIDSAVIVATCRSNVINVVNFLMGDLKENLLFCWDVSHCTETGFRVLGDWYKPMVLKELKKLWNKYEPNLPWQKGVFNESNTLLLDDSPYKALCNPMYTAIFPSPYTREAPNDNSLGPGGDLWVYLEGLFLAGNVQQYVEQHPFGQPAITSRNPKWGFYLEVFNAVVRKMSQMEFLEYL</sequence>